<dbReference type="PANTHER" id="PTHR46844">
    <property type="entry name" value="SLR5058 PROTEIN"/>
    <property type="match status" value="1"/>
</dbReference>
<gene>
    <name evidence="3" type="ORF">JBS370_LOCUS29341</name>
    <name evidence="2" type="ORF">ZHD862_LOCUS29183</name>
</gene>
<protein>
    <recommendedName>
        <fullName evidence="1">NACHT domain-containing protein</fullName>
    </recommendedName>
</protein>
<reference evidence="2" key="1">
    <citation type="submission" date="2021-02" db="EMBL/GenBank/DDBJ databases">
        <authorList>
            <person name="Nowell W R."/>
        </authorList>
    </citation>
    <scope>NUCLEOTIDE SEQUENCE</scope>
</reference>
<evidence type="ECO:0000313" key="2">
    <source>
        <dbReference type="EMBL" id="CAF1324395.1"/>
    </source>
</evidence>
<dbReference type="Proteomes" id="UP000663836">
    <property type="component" value="Unassembled WGS sequence"/>
</dbReference>
<dbReference type="PANTHER" id="PTHR46844:SF1">
    <property type="entry name" value="SLR5058 PROTEIN"/>
    <property type="match status" value="1"/>
</dbReference>
<evidence type="ECO:0000313" key="4">
    <source>
        <dbReference type="Proteomes" id="UP000663864"/>
    </source>
</evidence>
<sequence>MNPTISIPIEQSYINLAIVKNKVQKEKEMKLREIEQHDGILGTYEEIYGTKTSIDVKDMFNSCTDRINQVLVFGRAGIGKSTFCRYIAYRWANGDIWSEYQLVIVIPLRCLTNNRYPPGSNYSLLDLLKKEHILYDTLSETDKRYFKELCDKGQVLWILDGYDEFVQNVPEHLQNLFDYVRETQHHILTSRPYAITLSYEVKMEITGFTDDNIVKYAEQFFNQIDDQLKDAKTECRKLLNFLQSKPNIWGIAHIPVNLELICSVWSDIDWSKTTKLTLTILYDEIIEWICRRYLTKTKHIKTDFMTRQDIYVSCQLELTFLETLAFHGMENNTIILRKELLESILNETRSSLKSYSQILNLGILKSLNDNPIGNHIETRKDHYFVHLSFQEHFTARYLVKTLNSSARQKAIDFIHKHKYNQRFTFVFAFASGLLRQSNYRESMDIFWSTIEGKPRDLVGLRHVQLIIACMDEMNEWSDLSRYMTLINSDVFFSELIPTETIILHSTSIVYHLFRTCQQLHRTNCCCQSRKINLEQYRYG</sequence>
<comment type="caution">
    <text evidence="2">The sequence shown here is derived from an EMBL/GenBank/DDBJ whole genome shotgun (WGS) entry which is preliminary data.</text>
</comment>
<dbReference type="PROSITE" id="PS50837">
    <property type="entry name" value="NACHT"/>
    <property type="match status" value="1"/>
</dbReference>
<organism evidence="2 4">
    <name type="scientific">Rotaria sordida</name>
    <dbReference type="NCBI Taxonomy" id="392033"/>
    <lineage>
        <taxon>Eukaryota</taxon>
        <taxon>Metazoa</taxon>
        <taxon>Spiralia</taxon>
        <taxon>Gnathifera</taxon>
        <taxon>Rotifera</taxon>
        <taxon>Eurotatoria</taxon>
        <taxon>Bdelloidea</taxon>
        <taxon>Philodinida</taxon>
        <taxon>Philodinidae</taxon>
        <taxon>Rotaria</taxon>
    </lineage>
</organism>
<dbReference type="Gene3D" id="3.40.50.300">
    <property type="entry name" value="P-loop containing nucleotide triphosphate hydrolases"/>
    <property type="match status" value="1"/>
</dbReference>
<dbReference type="AlphaFoldDB" id="A0A815FF90"/>
<name>A0A815FF90_9BILA</name>
<dbReference type="Pfam" id="PF05729">
    <property type="entry name" value="NACHT"/>
    <property type="match status" value="1"/>
</dbReference>
<dbReference type="EMBL" id="CAJOBD010006268">
    <property type="protein sequence ID" value="CAF4056512.1"/>
    <property type="molecule type" value="Genomic_DNA"/>
</dbReference>
<dbReference type="InterPro" id="IPR007111">
    <property type="entry name" value="NACHT_NTPase"/>
</dbReference>
<evidence type="ECO:0000313" key="3">
    <source>
        <dbReference type="EMBL" id="CAF4056512.1"/>
    </source>
</evidence>
<dbReference type="InterPro" id="IPR027417">
    <property type="entry name" value="P-loop_NTPase"/>
</dbReference>
<dbReference type="SUPFAM" id="SSF52540">
    <property type="entry name" value="P-loop containing nucleoside triphosphate hydrolases"/>
    <property type="match status" value="1"/>
</dbReference>
<dbReference type="EMBL" id="CAJNOT010002537">
    <property type="protein sequence ID" value="CAF1324395.1"/>
    <property type="molecule type" value="Genomic_DNA"/>
</dbReference>
<feature type="domain" description="NACHT" evidence="1">
    <location>
        <begin position="68"/>
        <end position="194"/>
    </location>
</feature>
<accession>A0A815FF90</accession>
<evidence type="ECO:0000259" key="1">
    <source>
        <dbReference type="PROSITE" id="PS50837"/>
    </source>
</evidence>
<dbReference type="Proteomes" id="UP000663864">
    <property type="component" value="Unassembled WGS sequence"/>
</dbReference>
<proteinExistence type="predicted"/>